<reference evidence="7 8" key="1">
    <citation type="submission" date="2022-03" db="EMBL/GenBank/DDBJ databases">
        <authorList>
            <person name="Macdonald S."/>
            <person name="Ahmed S."/>
            <person name="Newling K."/>
        </authorList>
    </citation>
    <scope>NUCLEOTIDE SEQUENCE [LARGE SCALE GENOMIC DNA]</scope>
</reference>
<organism evidence="7 8">
    <name type="scientific">Eruca vesicaria subsp. sativa</name>
    <name type="common">Garden rocket</name>
    <name type="synonym">Eruca sativa</name>
    <dbReference type="NCBI Taxonomy" id="29727"/>
    <lineage>
        <taxon>Eukaryota</taxon>
        <taxon>Viridiplantae</taxon>
        <taxon>Streptophyta</taxon>
        <taxon>Embryophyta</taxon>
        <taxon>Tracheophyta</taxon>
        <taxon>Spermatophyta</taxon>
        <taxon>Magnoliopsida</taxon>
        <taxon>eudicotyledons</taxon>
        <taxon>Gunneridae</taxon>
        <taxon>Pentapetalae</taxon>
        <taxon>rosids</taxon>
        <taxon>malvids</taxon>
        <taxon>Brassicales</taxon>
        <taxon>Brassicaceae</taxon>
        <taxon>Brassiceae</taxon>
        <taxon>Eruca</taxon>
    </lineage>
</organism>
<dbReference type="InterPro" id="IPR054691">
    <property type="entry name" value="LeuA/HCS_post-cat"/>
</dbReference>
<name>A0ABC8KM43_ERUVS</name>
<keyword evidence="8" id="KW-1185">Reference proteome</keyword>
<evidence type="ECO:0000256" key="4">
    <source>
        <dbReference type="ARBA" id="ARBA00047173"/>
    </source>
</evidence>
<dbReference type="AlphaFoldDB" id="A0ABC8KM43"/>
<dbReference type="GO" id="GO:0009536">
    <property type="term" value="C:plastid"/>
    <property type="evidence" value="ECO:0007669"/>
    <property type="project" value="UniProtKB-SubCell"/>
</dbReference>
<dbReference type="InterPro" id="IPR000891">
    <property type="entry name" value="PYR_CT"/>
</dbReference>
<dbReference type="GO" id="GO:0019761">
    <property type="term" value="P:glucosinolate biosynthetic process"/>
    <property type="evidence" value="ECO:0007669"/>
    <property type="project" value="UniProtKB-ARBA"/>
</dbReference>
<evidence type="ECO:0000259" key="6">
    <source>
        <dbReference type="PROSITE" id="PS50991"/>
    </source>
</evidence>
<dbReference type="InterPro" id="IPR002034">
    <property type="entry name" value="AIPM/Hcit_synth_CS"/>
</dbReference>
<protein>
    <recommendedName>
        <fullName evidence="4">methylthioalkylmalate synthase</fullName>
        <ecNumber evidence="4">2.3.3.17</ecNumber>
    </recommendedName>
</protein>
<gene>
    <name evidence="7" type="ORF">ERUC_LOCUS25382</name>
</gene>
<evidence type="ECO:0000256" key="5">
    <source>
        <dbReference type="RuleBase" id="RU003523"/>
    </source>
</evidence>
<dbReference type="GO" id="GO:0010177">
    <property type="term" value="F:methylthioalkylmalate synthase activity"/>
    <property type="evidence" value="ECO:0007669"/>
    <property type="project" value="UniProtKB-EC"/>
</dbReference>
<dbReference type="InterPro" id="IPR050073">
    <property type="entry name" value="2-IPM_HCS-like"/>
</dbReference>
<keyword evidence="3" id="KW-0809">Transit peptide</keyword>
<keyword evidence="2 5" id="KW-0808">Transferase</keyword>
<evidence type="ECO:0000256" key="3">
    <source>
        <dbReference type="ARBA" id="ARBA00022946"/>
    </source>
</evidence>
<dbReference type="FunFam" id="3.20.20.70:FF:000010">
    <property type="entry name" value="2-isopropylmalate synthase"/>
    <property type="match status" value="1"/>
</dbReference>
<comment type="caution">
    <text evidence="7">The sequence shown here is derived from an EMBL/GenBank/DDBJ whole genome shotgun (WGS) entry which is preliminary data.</text>
</comment>
<proteinExistence type="inferred from homology"/>
<dbReference type="Proteomes" id="UP001642260">
    <property type="component" value="Unassembled WGS sequence"/>
</dbReference>
<dbReference type="PANTHER" id="PTHR10277:SF73">
    <property type="entry name" value="PYRUVATE CARBOXYLTRANSFERASE DOMAIN-CONTAINING PROTEIN"/>
    <property type="match status" value="1"/>
</dbReference>
<dbReference type="CDD" id="cd07940">
    <property type="entry name" value="DRE_TIM_IPMS"/>
    <property type="match status" value="1"/>
</dbReference>
<dbReference type="InterPro" id="IPR013785">
    <property type="entry name" value="Aldolase_TIM"/>
</dbReference>
<dbReference type="NCBIfam" id="NF002086">
    <property type="entry name" value="PRK00915.1-3"/>
    <property type="match status" value="1"/>
</dbReference>
<dbReference type="PROSITE" id="PS00815">
    <property type="entry name" value="AIPM_HOMOCIT_SYNTH_1"/>
    <property type="match status" value="1"/>
</dbReference>
<dbReference type="PROSITE" id="PS50991">
    <property type="entry name" value="PYR_CT"/>
    <property type="match status" value="1"/>
</dbReference>
<dbReference type="Gene3D" id="3.20.20.70">
    <property type="entry name" value="Aldolase class I"/>
    <property type="match status" value="1"/>
</dbReference>
<dbReference type="Gene3D" id="1.10.238.260">
    <property type="match status" value="1"/>
</dbReference>
<evidence type="ECO:0000256" key="2">
    <source>
        <dbReference type="ARBA" id="ARBA00022679"/>
    </source>
</evidence>
<accession>A0ABC8KM43</accession>
<evidence type="ECO:0000313" key="8">
    <source>
        <dbReference type="Proteomes" id="UP001642260"/>
    </source>
</evidence>
<evidence type="ECO:0000313" key="7">
    <source>
        <dbReference type="EMBL" id="CAH8359626.1"/>
    </source>
</evidence>
<dbReference type="PANTHER" id="PTHR10277">
    <property type="entry name" value="HOMOCITRATE SYNTHASE-RELATED"/>
    <property type="match status" value="1"/>
</dbReference>
<dbReference type="SUPFAM" id="SSF51569">
    <property type="entry name" value="Aldolase"/>
    <property type="match status" value="1"/>
</dbReference>
<dbReference type="PROSITE" id="PS00816">
    <property type="entry name" value="AIPM_HOMOCIT_SYNTH_2"/>
    <property type="match status" value="1"/>
</dbReference>
<evidence type="ECO:0000256" key="1">
    <source>
        <dbReference type="ARBA" id="ARBA00004474"/>
    </source>
</evidence>
<dbReference type="Pfam" id="PF22617">
    <property type="entry name" value="HCS_D2"/>
    <property type="match status" value="1"/>
</dbReference>
<dbReference type="EC" id="2.3.3.17" evidence="4"/>
<comment type="subcellular location">
    <subcellularLocation>
        <location evidence="1">Plastid</location>
    </subcellularLocation>
</comment>
<dbReference type="Pfam" id="PF00682">
    <property type="entry name" value="HMGL-like"/>
    <property type="match status" value="1"/>
</dbReference>
<dbReference type="EMBL" id="CAKOAT010268044">
    <property type="protein sequence ID" value="CAH8359626.1"/>
    <property type="molecule type" value="Genomic_DNA"/>
</dbReference>
<feature type="domain" description="Pyruvate carboxyltransferase" evidence="6">
    <location>
        <begin position="81"/>
        <end position="355"/>
    </location>
</feature>
<sequence length="502" mass="55422">MASSLLTSSGTIPTTGSNMVVRSFLPFGSVRLIRPYNKSFLAISCCSSVSEKAETSATDLKPVVERWPEYIPNKLPDKNYVRVFDTTLRDGEQSPGAALTPPHKIEIAWQLAKLRVDIMEVGFPASSEEEFETIKTIAKTVGNEVDEETGYIPVICVIARSKERDIKAAWESVKYAKRPRILIFTSTSDIHLKYKLKMNREEVLEMVVRSIKFAKSLGFEDIEFGCEDGGRSDKDYICKVFEEAIKAGATTLACPDTVGINMPREYGELLRYVKANTPGIDDVILSTHCHNDLGVATANTIAGISAGARQVDVTINGIGERSGNAPLEEVVMALKCRGAYLMGGVYTRIDTRQIMATSKMVQEYTGLYVQPHKPIVGANCFVHESGIHQDGILKNRSTYEILSPEDIGIVKSEKSGIVLGKLSGRHAVKGRLKELGYEINDEKLNEVFSRFRDLTKEKKRITDDDLKALVMCGDEIFSSEKLNGKEINSNSYVPAPQISSAV</sequence>
<comment type="similarity">
    <text evidence="5">Belongs to the alpha-IPM synthase/homocitrate synthase family.</text>
</comment>
<dbReference type="FunFam" id="1.10.238.260:FF:000001">
    <property type="entry name" value="2-isopropylmalate synthase"/>
    <property type="match status" value="1"/>
</dbReference>